<name>A0A7E6EGC5_9MOLL</name>
<accession>A0A7E6EGC5</accession>
<reference evidence="3" key="1">
    <citation type="submission" date="2025-08" db="UniProtKB">
        <authorList>
            <consortium name="RefSeq"/>
        </authorList>
    </citation>
    <scope>IDENTIFICATION</scope>
</reference>
<proteinExistence type="predicted"/>
<keyword evidence="2" id="KW-1185">Reference proteome</keyword>
<gene>
    <name evidence="3" type="primary">LOC118761063</name>
</gene>
<dbReference type="KEGG" id="osn:118761063"/>
<feature type="compositionally biased region" description="Basic residues" evidence="1">
    <location>
        <begin position="158"/>
        <end position="168"/>
    </location>
</feature>
<dbReference type="RefSeq" id="XP_036354606.1">
    <property type="nucleotide sequence ID" value="XM_036498713.1"/>
</dbReference>
<feature type="region of interest" description="Disordered" evidence="1">
    <location>
        <begin position="155"/>
        <end position="177"/>
    </location>
</feature>
<protein>
    <submittedName>
        <fullName evidence="3">Uncharacterized protein LOC118761063</fullName>
    </submittedName>
</protein>
<dbReference type="Proteomes" id="UP000515154">
    <property type="component" value="Unplaced"/>
</dbReference>
<evidence type="ECO:0000313" key="2">
    <source>
        <dbReference type="Proteomes" id="UP000515154"/>
    </source>
</evidence>
<sequence>MEVYTLNVSVVGKRDLAAQLEAGLDNAGHKASTPKHSVLNKGENRSWFIWKRLQGKSSFHSGLSNGRRGDLRPQVNVSQKQRRLAVDPTRNQHDDQVQACERGRVLRSVLVEKTIVDFYGILRWGTFQRDCELPGTTRRIRNSLFHQMCRGGLELHSPAKKRPPRHQSKLTNIPGGQYIVDHRRNG</sequence>
<evidence type="ECO:0000313" key="3">
    <source>
        <dbReference type="RefSeq" id="XP_036354606.1"/>
    </source>
</evidence>
<organism evidence="2 3">
    <name type="scientific">Octopus sinensis</name>
    <name type="common">East Asian common octopus</name>
    <dbReference type="NCBI Taxonomy" id="2607531"/>
    <lineage>
        <taxon>Eukaryota</taxon>
        <taxon>Metazoa</taxon>
        <taxon>Spiralia</taxon>
        <taxon>Lophotrochozoa</taxon>
        <taxon>Mollusca</taxon>
        <taxon>Cephalopoda</taxon>
        <taxon>Coleoidea</taxon>
        <taxon>Octopodiformes</taxon>
        <taxon>Octopoda</taxon>
        <taxon>Incirrata</taxon>
        <taxon>Octopodidae</taxon>
        <taxon>Octopus</taxon>
    </lineage>
</organism>
<dbReference type="AlphaFoldDB" id="A0A7E6EGC5"/>
<evidence type="ECO:0000256" key="1">
    <source>
        <dbReference type="SAM" id="MobiDB-lite"/>
    </source>
</evidence>